<dbReference type="PANTHER" id="PTHR11592:SF78">
    <property type="entry name" value="GLUTATHIONE PEROXIDASE"/>
    <property type="match status" value="1"/>
</dbReference>
<dbReference type="InterPro" id="IPR000889">
    <property type="entry name" value="Glutathione_peroxidase"/>
</dbReference>
<organism evidence="5 6">
    <name type="scientific">Cylindrotheca closterium</name>
    <dbReference type="NCBI Taxonomy" id="2856"/>
    <lineage>
        <taxon>Eukaryota</taxon>
        <taxon>Sar</taxon>
        <taxon>Stramenopiles</taxon>
        <taxon>Ochrophyta</taxon>
        <taxon>Bacillariophyta</taxon>
        <taxon>Bacillariophyceae</taxon>
        <taxon>Bacillariophycidae</taxon>
        <taxon>Bacillariales</taxon>
        <taxon>Bacillariaceae</taxon>
        <taxon>Cylindrotheca</taxon>
    </lineage>
</organism>
<accession>A0AAD2CG45</accession>
<dbReference type="SUPFAM" id="SSF52833">
    <property type="entry name" value="Thioredoxin-like"/>
    <property type="match status" value="1"/>
</dbReference>
<keyword evidence="4" id="KW-0732">Signal</keyword>
<evidence type="ECO:0000256" key="1">
    <source>
        <dbReference type="ARBA" id="ARBA00006926"/>
    </source>
</evidence>
<dbReference type="AlphaFoldDB" id="A0AAD2CG45"/>
<keyword evidence="6" id="KW-1185">Reference proteome</keyword>
<sequence>MMLPKSISLIISLCAISVNAFAPFHADASRSLRLLSTESDFEEGSSVERRSFLSSVAAAGSLLLAESASADDGEESFADIAARASKLSTTQSEIAPTGGAKTMDDKTAYDFELPFKGGNVPFKELIQQEFDEEGRAKIKAILVVNMKEDDPISRNNIPEFISLAAKYGRDGEFAVLLSPSDQGYYEPDTSQLIRLKLASEYGYGINPATVLTDKVIFLGTGSTPFWRWLQKNCRTPAGLGRIEANYEKFLLDGRTGLPLRRYPRLYKPLDIKNDIEALVNGRALPPAGANYLEQWRQAAVAAQADTYRFQKGLNYYDQ</sequence>
<evidence type="ECO:0000313" key="6">
    <source>
        <dbReference type="Proteomes" id="UP001295423"/>
    </source>
</evidence>
<name>A0AAD2CG45_9STRA</name>
<proteinExistence type="inferred from homology"/>
<evidence type="ECO:0000313" key="5">
    <source>
        <dbReference type="EMBL" id="CAJ1933896.1"/>
    </source>
</evidence>
<evidence type="ECO:0000256" key="4">
    <source>
        <dbReference type="SAM" id="SignalP"/>
    </source>
</evidence>
<dbReference type="GO" id="GO:0006979">
    <property type="term" value="P:response to oxidative stress"/>
    <property type="evidence" value="ECO:0007669"/>
    <property type="project" value="InterPro"/>
</dbReference>
<dbReference type="EMBL" id="CAKOGP040000313">
    <property type="protein sequence ID" value="CAJ1933896.1"/>
    <property type="molecule type" value="Genomic_DNA"/>
</dbReference>
<feature type="signal peptide" evidence="4">
    <location>
        <begin position="1"/>
        <end position="20"/>
    </location>
</feature>
<protein>
    <recommendedName>
        <fullName evidence="7">Glutathione peroxidase</fullName>
    </recommendedName>
</protein>
<dbReference type="GO" id="GO:0004601">
    <property type="term" value="F:peroxidase activity"/>
    <property type="evidence" value="ECO:0007669"/>
    <property type="project" value="UniProtKB-KW"/>
</dbReference>
<evidence type="ECO:0000256" key="2">
    <source>
        <dbReference type="ARBA" id="ARBA00022559"/>
    </source>
</evidence>
<dbReference type="Proteomes" id="UP001295423">
    <property type="component" value="Unassembled WGS sequence"/>
</dbReference>
<feature type="chain" id="PRO_5042233504" description="Glutathione peroxidase" evidence="4">
    <location>
        <begin position="21"/>
        <end position="318"/>
    </location>
</feature>
<keyword evidence="2" id="KW-0575">Peroxidase</keyword>
<comment type="similarity">
    <text evidence="1">Belongs to the glutathione peroxidase family.</text>
</comment>
<reference evidence="5" key="1">
    <citation type="submission" date="2023-08" db="EMBL/GenBank/DDBJ databases">
        <authorList>
            <person name="Audoor S."/>
            <person name="Bilcke G."/>
        </authorList>
    </citation>
    <scope>NUCLEOTIDE SEQUENCE</scope>
</reference>
<keyword evidence="3" id="KW-0560">Oxidoreductase</keyword>
<evidence type="ECO:0000256" key="3">
    <source>
        <dbReference type="ARBA" id="ARBA00023002"/>
    </source>
</evidence>
<dbReference type="Gene3D" id="3.40.30.10">
    <property type="entry name" value="Glutaredoxin"/>
    <property type="match status" value="1"/>
</dbReference>
<dbReference type="InterPro" id="IPR036249">
    <property type="entry name" value="Thioredoxin-like_sf"/>
</dbReference>
<evidence type="ECO:0008006" key="7">
    <source>
        <dbReference type="Google" id="ProtNLM"/>
    </source>
</evidence>
<dbReference type="PANTHER" id="PTHR11592">
    <property type="entry name" value="GLUTATHIONE PEROXIDASE"/>
    <property type="match status" value="1"/>
</dbReference>
<gene>
    <name evidence="5" type="ORF">CYCCA115_LOCUS3508</name>
</gene>
<comment type="caution">
    <text evidence="5">The sequence shown here is derived from an EMBL/GenBank/DDBJ whole genome shotgun (WGS) entry which is preliminary data.</text>
</comment>
<dbReference type="PROSITE" id="PS51355">
    <property type="entry name" value="GLUTATHIONE_PEROXID_3"/>
    <property type="match status" value="1"/>
</dbReference>